<dbReference type="RefSeq" id="WP_207870808.1">
    <property type="nucleotide sequence ID" value="NZ_CP062222.1"/>
</dbReference>
<dbReference type="AlphaFoldDB" id="A0A975GYI8"/>
<dbReference type="SUPFAM" id="SSF54909">
    <property type="entry name" value="Dimeric alpha+beta barrel"/>
    <property type="match status" value="1"/>
</dbReference>
<gene>
    <name evidence="1" type="ORF">IFJ75_01450</name>
</gene>
<dbReference type="InterPro" id="IPR011008">
    <property type="entry name" value="Dimeric_a/b-barrel"/>
</dbReference>
<organism evidence="1 2">
    <name type="scientific">Brevundimonas goettingensis</name>
    <dbReference type="NCBI Taxonomy" id="2774190"/>
    <lineage>
        <taxon>Bacteria</taxon>
        <taxon>Pseudomonadati</taxon>
        <taxon>Pseudomonadota</taxon>
        <taxon>Alphaproteobacteria</taxon>
        <taxon>Caulobacterales</taxon>
        <taxon>Caulobacteraceae</taxon>
        <taxon>Brevundimonas</taxon>
    </lineage>
</organism>
<dbReference type="Gene3D" id="3.30.70.100">
    <property type="match status" value="1"/>
</dbReference>
<name>A0A975GYI8_9CAUL</name>
<protein>
    <submittedName>
        <fullName evidence="1">DUF1428 domain-containing protein</fullName>
    </submittedName>
</protein>
<sequence length="117" mass="13281">MDYVDGFIIAVKKDRIEDYKRIAEESAQIFKELGALSVVECVADDVPYGKLTSFPRAVMAEEDEIVVFSWITYPSREVRDEANTRMMENEKMAAAMNEMPVDGKRMIFGGFKQIVSA</sequence>
<dbReference type="Proteomes" id="UP000663918">
    <property type="component" value="Chromosome"/>
</dbReference>
<proteinExistence type="predicted"/>
<dbReference type="Pfam" id="PF07237">
    <property type="entry name" value="DUF1428"/>
    <property type="match status" value="1"/>
</dbReference>
<evidence type="ECO:0000313" key="1">
    <source>
        <dbReference type="EMBL" id="QTC91630.1"/>
    </source>
</evidence>
<keyword evidence="2" id="KW-1185">Reference proteome</keyword>
<reference evidence="1" key="1">
    <citation type="submission" date="2020-09" db="EMBL/GenBank/DDBJ databases">
        <title>Brevundimonas sp. LVF2 isolated from a puddle in Goettingen, Germany.</title>
        <authorList>
            <person name="Friedrich I."/>
            <person name="Klassen A."/>
            <person name="Hannes N."/>
            <person name="Schneider D."/>
            <person name="Hertel R."/>
            <person name="Daniel R."/>
        </authorList>
    </citation>
    <scope>NUCLEOTIDE SEQUENCE</scope>
    <source>
        <strain evidence="1">LVF2</strain>
    </source>
</reference>
<accession>A0A975GYI8</accession>
<dbReference type="InterPro" id="IPR009874">
    <property type="entry name" value="DUF1428"/>
</dbReference>
<dbReference type="KEGG" id="bgoe:IFJ75_01450"/>
<dbReference type="PIRSF" id="PIRSF007028">
    <property type="entry name" value="UCP007028"/>
    <property type="match status" value="1"/>
</dbReference>
<dbReference type="EMBL" id="CP062222">
    <property type="protein sequence ID" value="QTC91630.1"/>
    <property type="molecule type" value="Genomic_DNA"/>
</dbReference>
<evidence type="ECO:0000313" key="2">
    <source>
        <dbReference type="Proteomes" id="UP000663918"/>
    </source>
</evidence>